<feature type="region of interest" description="Disordered" evidence="1">
    <location>
        <begin position="1"/>
        <end position="99"/>
    </location>
</feature>
<feature type="compositionally biased region" description="Polar residues" evidence="1">
    <location>
        <begin position="13"/>
        <end position="23"/>
    </location>
</feature>
<organism evidence="2 3">
    <name type="scientific">Nyctereutes procyonoides</name>
    <name type="common">Raccoon dog</name>
    <name type="synonym">Canis procyonoides</name>
    <dbReference type="NCBI Taxonomy" id="34880"/>
    <lineage>
        <taxon>Eukaryota</taxon>
        <taxon>Metazoa</taxon>
        <taxon>Chordata</taxon>
        <taxon>Craniata</taxon>
        <taxon>Vertebrata</taxon>
        <taxon>Euteleostomi</taxon>
        <taxon>Mammalia</taxon>
        <taxon>Eutheria</taxon>
        <taxon>Laurasiatheria</taxon>
        <taxon>Carnivora</taxon>
        <taxon>Caniformia</taxon>
        <taxon>Canidae</taxon>
        <taxon>Nyctereutes</taxon>
    </lineage>
</organism>
<sequence length="197" mass="20450">MLGGVPAAAGSDSRASQLRSAATTHPKPTLALRRRMRPGGGGRGSGEEGRAGPGRPRLRRSWRCGSRTLPTGRRGAGLATTPGVAPPIAPPPRPSREGERVPFVLGLWDPAPPPRSRACAACDPDWPQGVWGGPLPIPCCPGPPTPTPRRGEGAPWSPARRGEPSLGSGDARDGDGRKYIPSHKVPGSVRDSGTQNL</sequence>
<proteinExistence type="predicted"/>
<name>A0A811YNW9_NYCPR</name>
<keyword evidence="3" id="KW-1185">Reference proteome</keyword>
<accession>A0A811YNW9</accession>
<dbReference type="AlphaFoldDB" id="A0A811YNW9"/>
<protein>
    <submittedName>
        <fullName evidence="2">(raccoon dog) hypothetical protein</fullName>
    </submittedName>
</protein>
<feature type="compositionally biased region" description="Pro residues" evidence="1">
    <location>
        <begin position="137"/>
        <end position="147"/>
    </location>
</feature>
<comment type="caution">
    <text evidence="2">The sequence shown here is derived from an EMBL/GenBank/DDBJ whole genome shotgun (WGS) entry which is preliminary data.</text>
</comment>
<feature type="compositionally biased region" description="Pro residues" evidence="1">
    <location>
        <begin position="84"/>
        <end position="93"/>
    </location>
</feature>
<reference evidence="2" key="1">
    <citation type="submission" date="2020-12" db="EMBL/GenBank/DDBJ databases">
        <authorList>
            <consortium name="Molecular Ecology Group"/>
        </authorList>
    </citation>
    <scope>NUCLEOTIDE SEQUENCE</scope>
    <source>
        <strain evidence="2">TBG_1078</strain>
    </source>
</reference>
<evidence type="ECO:0000313" key="3">
    <source>
        <dbReference type="Proteomes" id="UP000645828"/>
    </source>
</evidence>
<dbReference type="EMBL" id="CAJHUB010000681">
    <property type="protein sequence ID" value="CAD7678338.1"/>
    <property type="molecule type" value="Genomic_DNA"/>
</dbReference>
<dbReference type="Proteomes" id="UP000645828">
    <property type="component" value="Unassembled WGS sequence"/>
</dbReference>
<feature type="region of interest" description="Disordered" evidence="1">
    <location>
        <begin position="137"/>
        <end position="197"/>
    </location>
</feature>
<evidence type="ECO:0000313" key="2">
    <source>
        <dbReference type="EMBL" id="CAD7678338.1"/>
    </source>
</evidence>
<gene>
    <name evidence="2" type="ORF">NYPRO_LOCUS11136</name>
</gene>
<evidence type="ECO:0000256" key="1">
    <source>
        <dbReference type="SAM" id="MobiDB-lite"/>
    </source>
</evidence>